<organism evidence="6 7">
    <name type="scientific">Rhizobium herbae</name>
    <dbReference type="NCBI Taxonomy" id="508661"/>
    <lineage>
        <taxon>Bacteria</taxon>
        <taxon>Pseudomonadati</taxon>
        <taxon>Pseudomonadota</taxon>
        <taxon>Alphaproteobacteria</taxon>
        <taxon>Hyphomicrobiales</taxon>
        <taxon>Rhizobiaceae</taxon>
        <taxon>Rhizobium/Agrobacterium group</taxon>
        <taxon>Rhizobium</taxon>
    </lineage>
</organism>
<dbReference type="InterPro" id="IPR036271">
    <property type="entry name" value="Tet_transcr_reg_TetR-rel_C_sf"/>
</dbReference>
<gene>
    <name evidence="6" type="ORF">J2Z75_003233</name>
</gene>
<comment type="caution">
    <text evidence="6">The sequence shown here is derived from an EMBL/GenBank/DDBJ whole genome shotgun (WGS) entry which is preliminary data.</text>
</comment>
<dbReference type="Gene3D" id="1.10.10.60">
    <property type="entry name" value="Homeodomain-like"/>
    <property type="match status" value="1"/>
</dbReference>
<dbReference type="PANTHER" id="PTHR47506">
    <property type="entry name" value="TRANSCRIPTIONAL REGULATORY PROTEIN"/>
    <property type="match status" value="1"/>
</dbReference>
<keyword evidence="7" id="KW-1185">Reference proteome</keyword>
<dbReference type="Pfam" id="PF00440">
    <property type="entry name" value="TetR_N"/>
    <property type="match status" value="1"/>
</dbReference>
<reference evidence="6 7" key="1">
    <citation type="submission" date="2021-03" db="EMBL/GenBank/DDBJ databases">
        <title>Genomic Encyclopedia of Type Strains, Phase IV (KMG-IV): sequencing the most valuable type-strain genomes for metagenomic binning, comparative biology and taxonomic classification.</title>
        <authorList>
            <person name="Goeker M."/>
        </authorList>
    </citation>
    <scope>NUCLEOTIDE SEQUENCE [LARGE SCALE GENOMIC DNA]</scope>
    <source>
        <strain evidence="6 7">DSM 26427</strain>
    </source>
</reference>
<evidence type="ECO:0000256" key="1">
    <source>
        <dbReference type="ARBA" id="ARBA00023015"/>
    </source>
</evidence>
<protein>
    <submittedName>
        <fullName evidence="6">TetR/AcrR family transcriptional repressor of nem operon</fullName>
    </submittedName>
</protein>
<dbReference type="SUPFAM" id="SSF48498">
    <property type="entry name" value="Tetracyclin repressor-like, C-terminal domain"/>
    <property type="match status" value="1"/>
</dbReference>
<dbReference type="PROSITE" id="PS50977">
    <property type="entry name" value="HTH_TETR_2"/>
    <property type="match status" value="1"/>
</dbReference>
<name>A0ABS4EPH5_9HYPH</name>
<dbReference type="InterPro" id="IPR001647">
    <property type="entry name" value="HTH_TetR"/>
</dbReference>
<dbReference type="Gene3D" id="1.10.357.10">
    <property type="entry name" value="Tetracycline Repressor, domain 2"/>
    <property type="match status" value="1"/>
</dbReference>
<feature type="domain" description="HTH tetR-type" evidence="5">
    <location>
        <begin position="25"/>
        <end position="85"/>
    </location>
</feature>
<dbReference type="Proteomes" id="UP000823786">
    <property type="component" value="Unassembled WGS sequence"/>
</dbReference>
<proteinExistence type="predicted"/>
<keyword evidence="2 4" id="KW-0238">DNA-binding</keyword>
<evidence type="ECO:0000259" key="5">
    <source>
        <dbReference type="PROSITE" id="PS50977"/>
    </source>
</evidence>
<evidence type="ECO:0000313" key="6">
    <source>
        <dbReference type="EMBL" id="MBP1859716.1"/>
    </source>
</evidence>
<dbReference type="PANTHER" id="PTHR47506:SF7">
    <property type="entry name" value="TRANSCRIPTIONAL REGULATORY PROTEIN"/>
    <property type="match status" value="1"/>
</dbReference>
<keyword evidence="1" id="KW-0805">Transcription regulation</keyword>
<keyword evidence="3" id="KW-0804">Transcription</keyword>
<dbReference type="SUPFAM" id="SSF46689">
    <property type="entry name" value="Homeodomain-like"/>
    <property type="match status" value="1"/>
</dbReference>
<sequence length="208" mass="22835">MIAIMKKSMARMEKSEMKVSREQMAENRRRILEAASRLFREKGFEAVGVAEIMKALGLTHGGFYGHFSSKDDLIVQALAHAVGERNGATLSLPAYLEEYLSPRHRDNRAGGCPISGLAADTLRQAPEARAAVTDGVRVQLDWMSEKFPEATEADRRRRAIGSWSAMVGATILARVMVDPVLSEEILTETLAWINDGPGQQAPALSEPQ</sequence>
<evidence type="ECO:0000256" key="2">
    <source>
        <dbReference type="ARBA" id="ARBA00023125"/>
    </source>
</evidence>
<evidence type="ECO:0000313" key="7">
    <source>
        <dbReference type="Proteomes" id="UP000823786"/>
    </source>
</evidence>
<dbReference type="EMBL" id="JAGGJV010000005">
    <property type="protein sequence ID" value="MBP1859716.1"/>
    <property type="molecule type" value="Genomic_DNA"/>
</dbReference>
<dbReference type="InterPro" id="IPR009057">
    <property type="entry name" value="Homeodomain-like_sf"/>
</dbReference>
<dbReference type="PRINTS" id="PR00455">
    <property type="entry name" value="HTHTETR"/>
</dbReference>
<feature type="DNA-binding region" description="H-T-H motif" evidence="4">
    <location>
        <begin position="48"/>
        <end position="67"/>
    </location>
</feature>
<evidence type="ECO:0000256" key="3">
    <source>
        <dbReference type="ARBA" id="ARBA00023163"/>
    </source>
</evidence>
<evidence type="ECO:0000256" key="4">
    <source>
        <dbReference type="PROSITE-ProRule" id="PRU00335"/>
    </source>
</evidence>
<accession>A0ABS4EPH5</accession>